<gene>
    <name evidence="1" type="ORF">BN000_02181</name>
</gene>
<accession>A0A0U1D993</accession>
<organism evidence="1 2">
    <name type="scientific">Mycobacterium europaeum</name>
    <dbReference type="NCBI Taxonomy" id="761804"/>
    <lineage>
        <taxon>Bacteria</taxon>
        <taxon>Bacillati</taxon>
        <taxon>Actinomycetota</taxon>
        <taxon>Actinomycetes</taxon>
        <taxon>Mycobacteriales</taxon>
        <taxon>Mycobacteriaceae</taxon>
        <taxon>Mycobacterium</taxon>
        <taxon>Mycobacterium simiae complex</taxon>
    </lineage>
</organism>
<sequence length="72" mass="8530">MGKHDKDVNAVVEEITAHDWVEVTGRKGYRKFRCPCGSHQKTIHKSPSDPNYFRNLRGWFHRQSCWKEGETR</sequence>
<reference evidence="2" key="1">
    <citation type="submission" date="2015-03" db="EMBL/GenBank/DDBJ databases">
        <authorList>
            <person name="Urmite Genomes"/>
        </authorList>
    </citation>
    <scope>NUCLEOTIDE SEQUENCE [LARGE SCALE GENOMIC DNA]</scope>
    <source>
        <strain evidence="2">CSUR P1344</strain>
    </source>
</reference>
<dbReference type="AlphaFoldDB" id="A0A0U1D993"/>
<proteinExistence type="predicted"/>
<dbReference type="Proteomes" id="UP000199601">
    <property type="component" value="Unassembled WGS sequence"/>
</dbReference>
<evidence type="ECO:0000313" key="2">
    <source>
        <dbReference type="Proteomes" id="UP000199601"/>
    </source>
</evidence>
<name>A0A0U1D993_9MYCO</name>
<dbReference type="EMBL" id="CTEC01000001">
    <property type="protein sequence ID" value="CQD10571.1"/>
    <property type="molecule type" value="Genomic_DNA"/>
</dbReference>
<evidence type="ECO:0000313" key="1">
    <source>
        <dbReference type="EMBL" id="CQD10571.1"/>
    </source>
</evidence>
<protein>
    <submittedName>
        <fullName evidence="1">Uncharacterized protein</fullName>
    </submittedName>
</protein>
<keyword evidence="2" id="KW-1185">Reference proteome</keyword>